<sequence>MLFFARGFGVCCGVASRGRVSPRRARYFSLLRQRKVPKRKATLLCVSLRCATGNLRCSVGECCRRTHYALARSVQTCCGKSEHEVRVSFGTRTHPPPCASRHAQKGVGNQSGHRCARPSHEESPAQREARAIWAERSNGPCAAVHPPAGCACGGAVAGGACVPKDTHASCSDSPQLSERSAQRAVSSAAAHRKRPDAGLPRSECVGVADWGSPFLCLLSFGEAKESECAVGRTSRSPGNNRPAQARFVSPTNIQKA</sequence>
<proteinExistence type="predicted"/>
<evidence type="ECO:0000313" key="3">
    <source>
        <dbReference type="Proteomes" id="UP000199119"/>
    </source>
</evidence>
<reference evidence="3" key="1">
    <citation type="submission" date="2016-10" db="EMBL/GenBank/DDBJ databases">
        <authorList>
            <person name="Varghese N."/>
            <person name="Submissions S."/>
        </authorList>
    </citation>
    <scope>NUCLEOTIDE SEQUENCE [LARGE SCALE GENOMIC DNA]</scope>
    <source>
        <strain evidence="3">DSM 27981</strain>
    </source>
</reference>
<feature type="region of interest" description="Disordered" evidence="1">
    <location>
        <begin position="172"/>
        <end position="201"/>
    </location>
</feature>
<dbReference type="EMBL" id="FONX01000011">
    <property type="protein sequence ID" value="SFF07468.1"/>
    <property type="molecule type" value="Genomic_DNA"/>
</dbReference>
<organism evidence="2 3">
    <name type="scientific">Paracidovorax wautersii</name>
    <dbReference type="NCBI Taxonomy" id="1177982"/>
    <lineage>
        <taxon>Bacteria</taxon>
        <taxon>Pseudomonadati</taxon>
        <taxon>Pseudomonadota</taxon>
        <taxon>Betaproteobacteria</taxon>
        <taxon>Burkholderiales</taxon>
        <taxon>Comamonadaceae</taxon>
        <taxon>Paracidovorax</taxon>
    </lineage>
</organism>
<gene>
    <name evidence="2" type="ORF">SAMN04489711_111163</name>
</gene>
<name>A0A1I2FRQ6_9BURK</name>
<dbReference type="AlphaFoldDB" id="A0A1I2FRQ6"/>
<dbReference type="STRING" id="1177982.SAMN04489711_111163"/>
<keyword evidence="3" id="KW-1185">Reference proteome</keyword>
<evidence type="ECO:0000256" key="1">
    <source>
        <dbReference type="SAM" id="MobiDB-lite"/>
    </source>
</evidence>
<feature type="region of interest" description="Disordered" evidence="1">
    <location>
        <begin position="95"/>
        <end position="128"/>
    </location>
</feature>
<feature type="compositionally biased region" description="Polar residues" evidence="1">
    <location>
        <begin position="233"/>
        <end position="242"/>
    </location>
</feature>
<dbReference type="OrthoDB" id="8822550at2"/>
<feature type="region of interest" description="Disordered" evidence="1">
    <location>
        <begin position="229"/>
        <end position="256"/>
    </location>
</feature>
<accession>A0A1I2FRQ6</accession>
<protein>
    <submittedName>
        <fullName evidence="2">Uncharacterized protein</fullName>
    </submittedName>
</protein>
<evidence type="ECO:0000313" key="2">
    <source>
        <dbReference type="EMBL" id="SFF07468.1"/>
    </source>
</evidence>
<feature type="compositionally biased region" description="Basic and acidic residues" evidence="1">
    <location>
        <begin position="118"/>
        <end position="128"/>
    </location>
</feature>
<dbReference type="Proteomes" id="UP000199119">
    <property type="component" value="Unassembled WGS sequence"/>
</dbReference>